<dbReference type="RefSeq" id="WP_146521211.1">
    <property type="nucleotide sequence ID" value="NZ_CP151726.1"/>
</dbReference>
<protein>
    <submittedName>
        <fullName evidence="1">Uncharacterized protein</fullName>
    </submittedName>
</protein>
<name>A0A5C6AU78_9BACT</name>
<organism evidence="1 2">
    <name type="scientific">Stieleria varia</name>
    <dbReference type="NCBI Taxonomy" id="2528005"/>
    <lineage>
        <taxon>Bacteria</taxon>
        <taxon>Pseudomonadati</taxon>
        <taxon>Planctomycetota</taxon>
        <taxon>Planctomycetia</taxon>
        <taxon>Pirellulales</taxon>
        <taxon>Pirellulaceae</taxon>
        <taxon>Stieleria</taxon>
    </lineage>
</organism>
<dbReference type="AlphaFoldDB" id="A0A5C6AU78"/>
<dbReference type="OrthoDB" id="9151155at2"/>
<comment type="caution">
    <text evidence="1">The sequence shown here is derived from an EMBL/GenBank/DDBJ whole genome shotgun (WGS) entry which is preliminary data.</text>
</comment>
<keyword evidence="2" id="KW-1185">Reference proteome</keyword>
<evidence type="ECO:0000313" key="1">
    <source>
        <dbReference type="EMBL" id="TWU02991.1"/>
    </source>
</evidence>
<reference evidence="1 2" key="1">
    <citation type="submission" date="2019-02" db="EMBL/GenBank/DDBJ databases">
        <title>Deep-cultivation of Planctomycetes and their phenomic and genomic characterization uncovers novel biology.</title>
        <authorList>
            <person name="Wiegand S."/>
            <person name="Jogler M."/>
            <person name="Boedeker C."/>
            <person name="Pinto D."/>
            <person name="Vollmers J."/>
            <person name="Rivas-Marin E."/>
            <person name="Kohn T."/>
            <person name="Peeters S.H."/>
            <person name="Heuer A."/>
            <person name="Rast P."/>
            <person name="Oberbeckmann S."/>
            <person name="Bunk B."/>
            <person name="Jeske O."/>
            <person name="Meyerdierks A."/>
            <person name="Storesund J.E."/>
            <person name="Kallscheuer N."/>
            <person name="Luecker S."/>
            <person name="Lage O.M."/>
            <person name="Pohl T."/>
            <person name="Merkel B.J."/>
            <person name="Hornburger P."/>
            <person name="Mueller R.-W."/>
            <person name="Bruemmer F."/>
            <person name="Labrenz M."/>
            <person name="Spormann A.M."/>
            <person name="Op Den Camp H."/>
            <person name="Overmann J."/>
            <person name="Amann R."/>
            <person name="Jetten M.S.M."/>
            <person name="Mascher T."/>
            <person name="Medema M.H."/>
            <person name="Devos D.P."/>
            <person name="Kaster A.-K."/>
            <person name="Ovreas L."/>
            <person name="Rohde M."/>
            <person name="Galperin M.Y."/>
            <person name="Jogler C."/>
        </authorList>
    </citation>
    <scope>NUCLEOTIDE SEQUENCE [LARGE SCALE GENOMIC DNA]</scope>
    <source>
        <strain evidence="1 2">Pla52n</strain>
    </source>
</reference>
<dbReference type="Proteomes" id="UP000320176">
    <property type="component" value="Unassembled WGS sequence"/>
</dbReference>
<proteinExistence type="predicted"/>
<gene>
    <name evidence="1" type="ORF">Pla52n_40800</name>
</gene>
<evidence type="ECO:0000313" key="2">
    <source>
        <dbReference type="Proteomes" id="UP000320176"/>
    </source>
</evidence>
<sequence length="290" mass="33146">MGTNQHPRDHLESHDLQQRYDAFKAEGEVLAGGLLEIPRRVSILTHMYADSGRNHAFTQIAAHGALWGLAYFESGGTLGRLVAKRYFYNRREKAFRLGILREFSEAFRVVNRQVCIDSYANYYFTKHFGDSPDAETVVPAALLDALNRVHHASRNELQLTSEEKRDVFEQSFRNEQEVTVAPGVAAAIAAFDCPIMAWLCLHPIVRFSYFPALKWFYFRDFANTEERIERGLQAYALAQRSGWDRVFDSMRYYGQMPDAFFDEPHKHFAGLRSDAARAAKVAMSWGSESA</sequence>
<accession>A0A5C6AU78</accession>
<dbReference type="EMBL" id="SJPN01000004">
    <property type="protein sequence ID" value="TWU02991.1"/>
    <property type="molecule type" value="Genomic_DNA"/>
</dbReference>